<comment type="caution">
    <text evidence="1">The sequence shown here is derived from an EMBL/GenBank/DDBJ whole genome shotgun (WGS) entry which is preliminary data.</text>
</comment>
<evidence type="ECO:0000313" key="2">
    <source>
        <dbReference type="Proteomes" id="UP001629249"/>
    </source>
</evidence>
<dbReference type="Proteomes" id="UP001629249">
    <property type="component" value="Unassembled WGS sequence"/>
</dbReference>
<dbReference type="SUPFAM" id="SSF56954">
    <property type="entry name" value="Outer membrane efflux proteins (OEP)"/>
    <property type="match status" value="1"/>
</dbReference>
<name>A0ABW9A0Z9_9BURK</name>
<evidence type="ECO:0000313" key="1">
    <source>
        <dbReference type="EMBL" id="MFL9889204.1"/>
    </source>
</evidence>
<proteinExistence type="predicted"/>
<organism evidence="1 2">
    <name type="scientific">Paraburkholderia agricolaris</name>
    <dbReference type="NCBI Taxonomy" id="2152888"/>
    <lineage>
        <taxon>Bacteria</taxon>
        <taxon>Pseudomonadati</taxon>
        <taxon>Pseudomonadota</taxon>
        <taxon>Betaproteobacteria</taxon>
        <taxon>Burkholderiales</taxon>
        <taxon>Burkholderiaceae</taxon>
        <taxon>Paraburkholderia</taxon>
    </lineage>
</organism>
<keyword evidence="2" id="KW-1185">Reference proteome</keyword>
<sequence>VSSIRSIDQQSGDAQCALDASTKAYQLAVIRYKAGLSPQLQVLTADQNRLAAEQTVTGLKMRRRDLQIGLIKALGGGFDATQTGLVVPTDAPAPAAAAATAAAN</sequence>
<accession>A0ABW9A0Z9</accession>
<feature type="non-terminal residue" evidence="1">
    <location>
        <position position="1"/>
    </location>
</feature>
<dbReference type="EMBL" id="JAQQFN010000070">
    <property type="protein sequence ID" value="MFL9889204.1"/>
    <property type="molecule type" value="Genomic_DNA"/>
</dbReference>
<reference evidence="1 2" key="1">
    <citation type="journal article" date="2024" name="Chem. Sci.">
        <title>Discovery of megapolipeptins by genome mining of a Burkholderiales bacteria collection.</title>
        <authorList>
            <person name="Paulo B.S."/>
            <person name="Recchia M.J.J."/>
            <person name="Lee S."/>
            <person name="Fergusson C.H."/>
            <person name="Romanowski S.B."/>
            <person name="Hernandez A."/>
            <person name="Krull N."/>
            <person name="Liu D.Y."/>
            <person name="Cavanagh H."/>
            <person name="Bos A."/>
            <person name="Gray C.A."/>
            <person name="Murphy B.T."/>
            <person name="Linington R.G."/>
            <person name="Eustaquio A.S."/>
        </authorList>
    </citation>
    <scope>NUCLEOTIDE SEQUENCE [LARGE SCALE GENOMIC DNA]</scope>
    <source>
        <strain evidence="1 2">RL16-012-BIC-B</strain>
    </source>
</reference>
<gene>
    <name evidence="1" type="ORF">PQR66_39715</name>
</gene>
<dbReference type="Gene3D" id="1.20.1600.10">
    <property type="entry name" value="Outer membrane efflux proteins (OEP)"/>
    <property type="match status" value="1"/>
</dbReference>
<protein>
    <submittedName>
        <fullName evidence="1">TolC family protein</fullName>
    </submittedName>
</protein>